<feature type="compositionally biased region" description="Polar residues" evidence="1">
    <location>
        <begin position="1"/>
        <end position="12"/>
    </location>
</feature>
<feature type="compositionally biased region" description="Gly residues" evidence="1">
    <location>
        <begin position="394"/>
        <end position="406"/>
    </location>
</feature>
<feature type="compositionally biased region" description="Basic and acidic residues" evidence="1">
    <location>
        <begin position="117"/>
        <end position="128"/>
    </location>
</feature>
<dbReference type="STRING" id="745531.A0A0C3S7Y0"/>
<dbReference type="AlphaFoldDB" id="A0A0C3S7Y0"/>
<gene>
    <name evidence="2" type="ORF">PHLGIDRAFT_133002</name>
</gene>
<reference evidence="2 3" key="1">
    <citation type="journal article" date="2014" name="PLoS Genet.">
        <title>Analysis of the Phlebiopsis gigantea genome, transcriptome and secretome provides insight into its pioneer colonization strategies of wood.</title>
        <authorList>
            <person name="Hori C."/>
            <person name="Ishida T."/>
            <person name="Igarashi K."/>
            <person name="Samejima M."/>
            <person name="Suzuki H."/>
            <person name="Master E."/>
            <person name="Ferreira P."/>
            <person name="Ruiz-Duenas F.J."/>
            <person name="Held B."/>
            <person name="Canessa P."/>
            <person name="Larrondo L.F."/>
            <person name="Schmoll M."/>
            <person name="Druzhinina I.S."/>
            <person name="Kubicek C.P."/>
            <person name="Gaskell J.A."/>
            <person name="Kersten P."/>
            <person name="St John F."/>
            <person name="Glasner J."/>
            <person name="Sabat G."/>
            <person name="Splinter BonDurant S."/>
            <person name="Syed K."/>
            <person name="Yadav J."/>
            <person name="Mgbeahuruike A.C."/>
            <person name="Kovalchuk A."/>
            <person name="Asiegbu F.O."/>
            <person name="Lackner G."/>
            <person name="Hoffmeister D."/>
            <person name="Rencoret J."/>
            <person name="Gutierrez A."/>
            <person name="Sun H."/>
            <person name="Lindquist E."/>
            <person name="Barry K."/>
            <person name="Riley R."/>
            <person name="Grigoriev I.V."/>
            <person name="Henrissat B."/>
            <person name="Kues U."/>
            <person name="Berka R.M."/>
            <person name="Martinez A.T."/>
            <person name="Covert S.F."/>
            <person name="Blanchette R.A."/>
            <person name="Cullen D."/>
        </authorList>
    </citation>
    <scope>NUCLEOTIDE SEQUENCE [LARGE SCALE GENOMIC DNA]</scope>
    <source>
        <strain evidence="2 3">11061_1 CR5-6</strain>
    </source>
</reference>
<feature type="compositionally biased region" description="Low complexity" evidence="1">
    <location>
        <begin position="52"/>
        <end position="68"/>
    </location>
</feature>
<keyword evidence="3" id="KW-1185">Reference proteome</keyword>
<evidence type="ECO:0000313" key="3">
    <source>
        <dbReference type="Proteomes" id="UP000053257"/>
    </source>
</evidence>
<sequence>MSDPIQSFSSPMQAERPPPSFVHKPSGLRPPPPARHRSRTADPPLEMFAPTGLLGSGLSSSRPTASSSRQITPRTPSPSGDMFVSTGLLGDVSHGAASAEDSSDDGGDLPDVGSLLEQDKRKRDAEQQRQRLVEMKMRFVNMQPIHLDDDSDLEIVDNDMHVVAAEEAKERFAAKTRHVRPSVGRKNQLSLAGRSIVYSPSKGTPVRRKREDIEVLQAAAVPAFSIEARAESKKGKERASAMVNSKDLNKLLLRASEKQSREITRQKEREFYKRERGPKKTVDPAVLDAAVGQRIRELIEKGQLAARNQEQDEDGDDEAQDGESDEEWTPDVARDSEPEQATDDDEENKAPRVLEMTSGDENDAAEEADIARRPQRRSLMVVDSDDEDERRGVGRGAGQDVGGLGR</sequence>
<protein>
    <recommendedName>
        <fullName evidence="4">DNA replication checkpoint mediator MRC1 domain-containing protein</fullName>
    </recommendedName>
</protein>
<dbReference type="Proteomes" id="UP000053257">
    <property type="component" value="Unassembled WGS sequence"/>
</dbReference>
<evidence type="ECO:0000313" key="2">
    <source>
        <dbReference type="EMBL" id="KIP12691.1"/>
    </source>
</evidence>
<feature type="compositionally biased region" description="Acidic residues" evidence="1">
    <location>
        <begin position="358"/>
        <end position="368"/>
    </location>
</feature>
<organism evidence="2 3">
    <name type="scientific">Phlebiopsis gigantea (strain 11061_1 CR5-6)</name>
    <name type="common">White-rot fungus</name>
    <name type="synonym">Peniophora gigantea</name>
    <dbReference type="NCBI Taxonomy" id="745531"/>
    <lineage>
        <taxon>Eukaryota</taxon>
        <taxon>Fungi</taxon>
        <taxon>Dikarya</taxon>
        <taxon>Basidiomycota</taxon>
        <taxon>Agaricomycotina</taxon>
        <taxon>Agaricomycetes</taxon>
        <taxon>Polyporales</taxon>
        <taxon>Phanerochaetaceae</taxon>
        <taxon>Phlebiopsis</taxon>
    </lineage>
</organism>
<feature type="compositionally biased region" description="Basic and acidic residues" evidence="1">
    <location>
        <begin position="255"/>
        <end position="282"/>
    </location>
</feature>
<accession>A0A0C3S7Y0</accession>
<proteinExistence type="predicted"/>
<feature type="compositionally biased region" description="Polar residues" evidence="1">
    <location>
        <begin position="69"/>
        <end position="78"/>
    </location>
</feature>
<dbReference type="OrthoDB" id="3361281at2759"/>
<dbReference type="EMBL" id="KN840438">
    <property type="protein sequence ID" value="KIP12691.1"/>
    <property type="molecule type" value="Genomic_DNA"/>
</dbReference>
<feature type="region of interest" description="Disordered" evidence="1">
    <location>
        <begin position="302"/>
        <end position="406"/>
    </location>
</feature>
<dbReference type="HOGENOM" id="CLU_678113_0_0_1"/>
<feature type="region of interest" description="Disordered" evidence="1">
    <location>
        <begin position="1"/>
        <end position="128"/>
    </location>
</feature>
<name>A0A0C3S7Y0_PHLG1</name>
<feature type="compositionally biased region" description="Acidic residues" evidence="1">
    <location>
        <begin position="311"/>
        <end position="329"/>
    </location>
</feature>
<evidence type="ECO:0008006" key="4">
    <source>
        <dbReference type="Google" id="ProtNLM"/>
    </source>
</evidence>
<feature type="region of interest" description="Disordered" evidence="1">
    <location>
        <begin position="255"/>
        <end position="287"/>
    </location>
</feature>
<feature type="compositionally biased region" description="Acidic residues" evidence="1">
    <location>
        <begin position="338"/>
        <end position="347"/>
    </location>
</feature>
<evidence type="ECO:0000256" key="1">
    <source>
        <dbReference type="SAM" id="MobiDB-lite"/>
    </source>
</evidence>